<protein>
    <submittedName>
        <fullName evidence="1">Uncharacterized protein</fullName>
    </submittedName>
</protein>
<name>A0A1A9WCY0_9MUSC</name>
<sequence length="158" mass="17826">MQCKNLPLKINYLPISSLRAHSEDHSVNISNASSNVDTHICRTEVYRQTNEEMGYNETVDIYSIRTASASPSKCIEGSIVLYQQIIFTLKFNRQNQIVSMHEWQQFICQLDHIEPLLSVSLISNVSIFRLFAFSAFLAIVGVLAFNQNSATAIIAIIN</sequence>
<proteinExistence type="predicted"/>
<dbReference type="Proteomes" id="UP000091820">
    <property type="component" value="Unassembled WGS sequence"/>
</dbReference>
<dbReference type="EnsemblMetazoa" id="GBRI014977-RA">
    <property type="protein sequence ID" value="GBRI014977-PA"/>
    <property type="gene ID" value="GBRI014977"/>
</dbReference>
<evidence type="ECO:0000313" key="2">
    <source>
        <dbReference type="Proteomes" id="UP000091820"/>
    </source>
</evidence>
<organism evidence="1 2">
    <name type="scientific">Glossina brevipalpis</name>
    <dbReference type="NCBI Taxonomy" id="37001"/>
    <lineage>
        <taxon>Eukaryota</taxon>
        <taxon>Metazoa</taxon>
        <taxon>Ecdysozoa</taxon>
        <taxon>Arthropoda</taxon>
        <taxon>Hexapoda</taxon>
        <taxon>Insecta</taxon>
        <taxon>Pterygota</taxon>
        <taxon>Neoptera</taxon>
        <taxon>Endopterygota</taxon>
        <taxon>Diptera</taxon>
        <taxon>Brachycera</taxon>
        <taxon>Muscomorpha</taxon>
        <taxon>Hippoboscoidea</taxon>
        <taxon>Glossinidae</taxon>
        <taxon>Glossina</taxon>
    </lineage>
</organism>
<reference evidence="2" key="1">
    <citation type="submission" date="2014-03" db="EMBL/GenBank/DDBJ databases">
        <authorList>
            <person name="Aksoy S."/>
            <person name="Warren W."/>
            <person name="Wilson R.K."/>
        </authorList>
    </citation>
    <scope>NUCLEOTIDE SEQUENCE [LARGE SCALE GENOMIC DNA]</scope>
    <source>
        <strain evidence="2">IAEA</strain>
    </source>
</reference>
<dbReference type="VEuPathDB" id="VectorBase:GBRI014977"/>
<dbReference type="AlphaFoldDB" id="A0A1A9WCY0"/>
<evidence type="ECO:0000313" key="1">
    <source>
        <dbReference type="EnsemblMetazoa" id="GBRI014977-PA"/>
    </source>
</evidence>
<reference evidence="1" key="2">
    <citation type="submission" date="2020-05" db="UniProtKB">
        <authorList>
            <consortium name="EnsemblMetazoa"/>
        </authorList>
    </citation>
    <scope>IDENTIFICATION</scope>
    <source>
        <strain evidence="1">IAEA</strain>
    </source>
</reference>
<keyword evidence="2" id="KW-1185">Reference proteome</keyword>
<accession>A0A1A9WCY0</accession>